<dbReference type="Pfam" id="PF00096">
    <property type="entry name" value="zf-C2H2"/>
    <property type="match status" value="1"/>
</dbReference>
<dbReference type="EnsemblMetazoa" id="LLOJ003619-RA">
    <property type="protein sequence ID" value="LLOJ003619-PA"/>
    <property type="gene ID" value="LLOJ003619"/>
</dbReference>
<dbReference type="PANTHER" id="PTHR24379:SF121">
    <property type="entry name" value="C2H2-TYPE DOMAIN-CONTAINING PROTEIN"/>
    <property type="match status" value="1"/>
</dbReference>
<sequence length="236" mass="26522">METTNRTNQLHATNTTDLGFLSSSDEEDEELGNSAPESGNTSNGPLKCRECQLSFDLYQTLQLHILNVHRIDHAAPFNSSEDEYGAESEDHTQEDTDEPLNVIGSDPDEVPDPKPFKCTRCTKCFMVSKHLEMHMQVHELKQKTEAAYRGAAALRGGGVYECRFCHAPQRSASGLRAHERRHLRVTKSTEKLKIPPKKRRSRSSRAAAAKSPGFCAEDDDNDDRESKESDEWSNED</sequence>
<dbReference type="SUPFAM" id="SSF57667">
    <property type="entry name" value="beta-beta-alpha zinc fingers"/>
    <property type="match status" value="1"/>
</dbReference>
<dbReference type="InterPro" id="IPR036236">
    <property type="entry name" value="Znf_C2H2_sf"/>
</dbReference>
<evidence type="ECO:0000259" key="7">
    <source>
        <dbReference type="PROSITE" id="PS50157"/>
    </source>
</evidence>
<dbReference type="InterPro" id="IPR013087">
    <property type="entry name" value="Znf_C2H2_type"/>
</dbReference>
<dbReference type="RefSeq" id="XP_055692135.1">
    <property type="nucleotide sequence ID" value="XM_055836160.1"/>
</dbReference>
<feature type="region of interest" description="Disordered" evidence="6">
    <location>
        <begin position="1"/>
        <end position="45"/>
    </location>
</feature>
<evidence type="ECO:0000256" key="2">
    <source>
        <dbReference type="ARBA" id="ARBA00022737"/>
    </source>
</evidence>
<keyword evidence="1" id="KW-0479">Metal-binding</keyword>
<keyword evidence="2" id="KW-0677">Repeat</keyword>
<organism evidence="8 9">
    <name type="scientific">Lutzomyia longipalpis</name>
    <name type="common">Sand fly</name>
    <dbReference type="NCBI Taxonomy" id="7200"/>
    <lineage>
        <taxon>Eukaryota</taxon>
        <taxon>Metazoa</taxon>
        <taxon>Ecdysozoa</taxon>
        <taxon>Arthropoda</taxon>
        <taxon>Hexapoda</taxon>
        <taxon>Insecta</taxon>
        <taxon>Pterygota</taxon>
        <taxon>Neoptera</taxon>
        <taxon>Endopterygota</taxon>
        <taxon>Diptera</taxon>
        <taxon>Nematocera</taxon>
        <taxon>Psychodoidea</taxon>
        <taxon>Psychodidae</taxon>
        <taxon>Lutzomyia</taxon>
        <taxon>Lutzomyia</taxon>
    </lineage>
</organism>
<dbReference type="VEuPathDB" id="VectorBase:LLOJ003619"/>
<evidence type="ECO:0000256" key="3">
    <source>
        <dbReference type="ARBA" id="ARBA00022771"/>
    </source>
</evidence>
<dbReference type="GeneID" id="129795118"/>
<dbReference type="KEGG" id="lll:129795118"/>
<protein>
    <recommendedName>
        <fullName evidence="7">C2H2-type domain-containing protein</fullName>
    </recommendedName>
</protein>
<feature type="domain" description="C2H2-type" evidence="7">
    <location>
        <begin position="116"/>
        <end position="143"/>
    </location>
</feature>
<dbReference type="PANTHER" id="PTHR24379">
    <property type="entry name" value="KRAB AND ZINC FINGER DOMAIN-CONTAINING"/>
    <property type="match status" value="1"/>
</dbReference>
<accession>A0A1B0CGQ6</accession>
<keyword evidence="4" id="KW-0862">Zinc</keyword>
<evidence type="ECO:0000313" key="9">
    <source>
        <dbReference type="Proteomes" id="UP000092461"/>
    </source>
</evidence>
<proteinExistence type="predicted"/>
<evidence type="ECO:0000256" key="1">
    <source>
        <dbReference type="ARBA" id="ARBA00022723"/>
    </source>
</evidence>
<dbReference type="AlphaFoldDB" id="A0A1B0CGQ6"/>
<evidence type="ECO:0000313" key="8">
    <source>
        <dbReference type="EnsemblMetazoa" id="LLOJ003619-PA"/>
    </source>
</evidence>
<feature type="region of interest" description="Disordered" evidence="6">
    <location>
        <begin position="78"/>
        <end position="109"/>
    </location>
</feature>
<dbReference type="VEuPathDB" id="VectorBase:LLONM1_007710"/>
<feature type="region of interest" description="Disordered" evidence="6">
    <location>
        <begin position="187"/>
        <end position="236"/>
    </location>
</feature>
<feature type="compositionally biased region" description="Basic residues" evidence="6">
    <location>
        <begin position="194"/>
        <end position="203"/>
    </location>
</feature>
<dbReference type="PROSITE" id="PS50157">
    <property type="entry name" value="ZINC_FINGER_C2H2_2"/>
    <property type="match status" value="1"/>
</dbReference>
<feature type="compositionally biased region" description="Polar residues" evidence="6">
    <location>
        <begin position="1"/>
        <end position="16"/>
    </location>
</feature>
<evidence type="ECO:0000256" key="5">
    <source>
        <dbReference type="PROSITE-ProRule" id="PRU00042"/>
    </source>
</evidence>
<dbReference type="EMBL" id="AJWK01011546">
    <property type="status" value="NOT_ANNOTATED_CDS"/>
    <property type="molecule type" value="Genomic_DNA"/>
</dbReference>
<dbReference type="Proteomes" id="UP000092461">
    <property type="component" value="Unassembled WGS sequence"/>
</dbReference>
<evidence type="ECO:0000256" key="6">
    <source>
        <dbReference type="SAM" id="MobiDB-lite"/>
    </source>
</evidence>
<dbReference type="PROSITE" id="PS00028">
    <property type="entry name" value="ZINC_FINGER_C2H2_1"/>
    <property type="match status" value="2"/>
</dbReference>
<feature type="compositionally biased region" description="Polar residues" evidence="6">
    <location>
        <begin position="35"/>
        <end position="44"/>
    </location>
</feature>
<dbReference type="GO" id="GO:0008270">
    <property type="term" value="F:zinc ion binding"/>
    <property type="evidence" value="ECO:0007669"/>
    <property type="project" value="UniProtKB-KW"/>
</dbReference>
<dbReference type="Gene3D" id="3.30.160.60">
    <property type="entry name" value="Classic Zinc Finger"/>
    <property type="match status" value="1"/>
</dbReference>
<keyword evidence="9" id="KW-1185">Reference proteome</keyword>
<dbReference type="FunFam" id="3.30.160.60:FF:000100">
    <property type="entry name" value="Zinc finger 45-like"/>
    <property type="match status" value="1"/>
</dbReference>
<dbReference type="SMART" id="SM00355">
    <property type="entry name" value="ZnF_C2H2"/>
    <property type="match status" value="3"/>
</dbReference>
<name>A0A1B0CGQ6_LUTLO</name>
<keyword evidence="3 5" id="KW-0863">Zinc-finger</keyword>
<reference evidence="8" key="1">
    <citation type="submission" date="2020-05" db="UniProtKB">
        <authorList>
            <consortium name="EnsemblMetazoa"/>
        </authorList>
    </citation>
    <scope>IDENTIFICATION</scope>
    <source>
        <strain evidence="8">Jacobina</strain>
    </source>
</reference>
<dbReference type="EMBL" id="AJWK01011547">
    <property type="status" value="NOT_ANNOTATED_CDS"/>
    <property type="molecule type" value="Genomic_DNA"/>
</dbReference>
<evidence type="ECO:0000256" key="4">
    <source>
        <dbReference type="ARBA" id="ARBA00022833"/>
    </source>
</evidence>